<reference evidence="1 2" key="1">
    <citation type="submission" date="2019-07" db="EMBL/GenBank/DDBJ databases">
        <title>Genomic Encyclopedia of Archaeal and Bacterial Type Strains, Phase II (KMG-II): from individual species to whole genera.</title>
        <authorList>
            <person name="Goeker M."/>
        </authorList>
    </citation>
    <scope>NUCLEOTIDE SEQUENCE [LARGE SCALE GENOMIC DNA]</scope>
    <source>
        <strain evidence="1 2">DSM 17527</strain>
    </source>
</reference>
<sequence>MIHLIVGNTGSGKTTYAAELKQKTKGIVFSIDKWNNTLFLADKKPEDGLDWFLERIERAERIMMNLIEQLEAANTDSILDLGLSKFKHREKFGTFASDKGYEVQLHFLDISKETRLSRVLQRNEEKGATFEFEVSTENFDFMEDWFERPSKTEMKDGILITE</sequence>
<protein>
    <submittedName>
        <fullName evidence="1">Putative kinase</fullName>
    </submittedName>
</protein>
<comment type="caution">
    <text evidence="1">The sequence shown here is derived from an EMBL/GenBank/DDBJ whole genome shotgun (WGS) entry which is preliminary data.</text>
</comment>
<name>A0A5S5C2M0_9FLAO</name>
<dbReference type="EMBL" id="VNHU01000005">
    <property type="protein sequence ID" value="TYP73675.1"/>
    <property type="molecule type" value="Genomic_DNA"/>
</dbReference>
<organism evidence="1 2">
    <name type="scientific">Aquimarina intermedia</name>
    <dbReference type="NCBI Taxonomy" id="350814"/>
    <lineage>
        <taxon>Bacteria</taxon>
        <taxon>Pseudomonadati</taxon>
        <taxon>Bacteroidota</taxon>
        <taxon>Flavobacteriia</taxon>
        <taxon>Flavobacteriales</taxon>
        <taxon>Flavobacteriaceae</taxon>
        <taxon>Aquimarina</taxon>
    </lineage>
</organism>
<dbReference type="SUPFAM" id="SSF52540">
    <property type="entry name" value="P-loop containing nucleoside triphosphate hydrolases"/>
    <property type="match status" value="1"/>
</dbReference>
<evidence type="ECO:0000313" key="2">
    <source>
        <dbReference type="Proteomes" id="UP000324376"/>
    </source>
</evidence>
<dbReference type="AlphaFoldDB" id="A0A5S5C2M0"/>
<dbReference type="Proteomes" id="UP000324376">
    <property type="component" value="Unassembled WGS sequence"/>
</dbReference>
<evidence type="ECO:0000313" key="1">
    <source>
        <dbReference type="EMBL" id="TYP73675.1"/>
    </source>
</evidence>
<keyword evidence="1" id="KW-0418">Kinase</keyword>
<dbReference type="GO" id="GO:0016301">
    <property type="term" value="F:kinase activity"/>
    <property type="evidence" value="ECO:0007669"/>
    <property type="project" value="UniProtKB-KW"/>
</dbReference>
<accession>A0A5S5C2M0</accession>
<dbReference type="InterPro" id="IPR027417">
    <property type="entry name" value="P-loop_NTPase"/>
</dbReference>
<gene>
    <name evidence="1" type="ORF">BD809_105266</name>
</gene>
<proteinExistence type="predicted"/>
<keyword evidence="2" id="KW-1185">Reference proteome</keyword>
<dbReference type="Pfam" id="PF13671">
    <property type="entry name" value="AAA_33"/>
    <property type="match status" value="1"/>
</dbReference>
<dbReference type="Gene3D" id="3.40.50.300">
    <property type="entry name" value="P-loop containing nucleotide triphosphate hydrolases"/>
    <property type="match status" value="1"/>
</dbReference>
<keyword evidence="1" id="KW-0808">Transferase</keyword>